<feature type="compositionally biased region" description="Basic residues" evidence="1">
    <location>
        <begin position="64"/>
        <end position="74"/>
    </location>
</feature>
<gene>
    <name evidence="2" type="ORF">Cob_v007884</name>
</gene>
<keyword evidence="3" id="KW-1185">Reference proteome</keyword>
<reference evidence="3" key="2">
    <citation type="journal article" date="2019" name="Mol. Plant Microbe Interact.">
        <title>Genome sequence resources for four phytopathogenic fungi from the Colletotrichum orbiculare species complex.</title>
        <authorList>
            <person name="Gan P."/>
            <person name="Tsushima A."/>
            <person name="Narusaka M."/>
            <person name="Narusaka Y."/>
            <person name="Takano Y."/>
            <person name="Kubo Y."/>
            <person name="Shirasu K."/>
        </authorList>
    </citation>
    <scope>GENOME REANNOTATION</scope>
    <source>
        <strain evidence="3">104-T / ATCC 96160 / CBS 514.97 / LARS 414 / MAFF 240422</strain>
    </source>
</reference>
<sequence>MSRSGTGDNKADNRSVALLVHFLNHSHFDGWILNPSSPFLRFATGSLTKRQGRPSKSATYTPHRASRSAPHLRRPSPSPHVVSFSHIVALLGCFKTRIDKFLDKFSLGYNISSNLAVITLHRRPATNFTARIASHQSTRGH</sequence>
<accession>A0A484FNU6</accession>
<feature type="compositionally biased region" description="Polar residues" evidence="1">
    <location>
        <begin position="45"/>
        <end position="60"/>
    </location>
</feature>
<evidence type="ECO:0000256" key="1">
    <source>
        <dbReference type="SAM" id="MobiDB-lite"/>
    </source>
</evidence>
<name>A0A484FNU6_COLOR</name>
<dbReference type="AlphaFoldDB" id="A0A484FNU6"/>
<proteinExistence type="predicted"/>
<evidence type="ECO:0000313" key="3">
    <source>
        <dbReference type="Proteomes" id="UP000014480"/>
    </source>
</evidence>
<comment type="caution">
    <text evidence="2">The sequence shown here is derived from an EMBL/GenBank/DDBJ whole genome shotgun (WGS) entry which is preliminary data.</text>
</comment>
<organism evidence="2 3">
    <name type="scientific">Colletotrichum orbiculare (strain 104-T / ATCC 96160 / CBS 514.97 / LARS 414 / MAFF 240422)</name>
    <name type="common">Cucumber anthracnose fungus</name>
    <name type="synonym">Colletotrichum lagenarium</name>
    <dbReference type="NCBI Taxonomy" id="1213857"/>
    <lineage>
        <taxon>Eukaryota</taxon>
        <taxon>Fungi</taxon>
        <taxon>Dikarya</taxon>
        <taxon>Ascomycota</taxon>
        <taxon>Pezizomycotina</taxon>
        <taxon>Sordariomycetes</taxon>
        <taxon>Hypocreomycetidae</taxon>
        <taxon>Glomerellales</taxon>
        <taxon>Glomerellaceae</taxon>
        <taxon>Colletotrichum</taxon>
        <taxon>Colletotrichum orbiculare species complex</taxon>
    </lineage>
</organism>
<evidence type="ECO:0000313" key="2">
    <source>
        <dbReference type="EMBL" id="TDZ19351.1"/>
    </source>
</evidence>
<feature type="region of interest" description="Disordered" evidence="1">
    <location>
        <begin position="45"/>
        <end position="77"/>
    </location>
</feature>
<protein>
    <submittedName>
        <fullName evidence="2">Uncharacterized protein</fullName>
    </submittedName>
</protein>
<dbReference type="EMBL" id="AMCV02000020">
    <property type="protein sequence ID" value="TDZ19351.1"/>
    <property type="molecule type" value="Genomic_DNA"/>
</dbReference>
<dbReference type="Proteomes" id="UP000014480">
    <property type="component" value="Unassembled WGS sequence"/>
</dbReference>
<reference evidence="3" key="1">
    <citation type="journal article" date="2013" name="New Phytol.">
        <title>Comparative genomic and transcriptomic analyses reveal the hemibiotrophic stage shift of Colletotrichum fungi.</title>
        <authorList>
            <person name="Gan P."/>
            <person name="Ikeda K."/>
            <person name="Irieda H."/>
            <person name="Narusaka M."/>
            <person name="O'Connell R.J."/>
            <person name="Narusaka Y."/>
            <person name="Takano Y."/>
            <person name="Kubo Y."/>
            <person name="Shirasu K."/>
        </authorList>
    </citation>
    <scope>NUCLEOTIDE SEQUENCE [LARGE SCALE GENOMIC DNA]</scope>
    <source>
        <strain evidence="3">104-T / ATCC 96160 / CBS 514.97 / LARS 414 / MAFF 240422</strain>
    </source>
</reference>